<keyword evidence="3" id="KW-0808">Transferase</keyword>
<evidence type="ECO:0000256" key="10">
    <source>
        <dbReference type="RuleBase" id="RU000304"/>
    </source>
</evidence>
<name>A0A168Q5K0_ABSGL</name>
<feature type="domain" description="Protein kinase" evidence="12">
    <location>
        <begin position="140"/>
        <end position="401"/>
    </location>
</feature>
<dbReference type="Pfam" id="PF00069">
    <property type="entry name" value="Pkinase"/>
    <property type="match status" value="1"/>
</dbReference>
<evidence type="ECO:0000256" key="3">
    <source>
        <dbReference type="ARBA" id="ARBA00022679"/>
    </source>
</evidence>
<dbReference type="GO" id="GO:0032991">
    <property type="term" value="C:protein-containing complex"/>
    <property type="evidence" value="ECO:0007669"/>
    <property type="project" value="UniProtKB-ARBA"/>
</dbReference>
<evidence type="ECO:0000313" key="14">
    <source>
        <dbReference type="Proteomes" id="UP000078561"/>
    </source>
</evidence>
<feature type="binding site" evidence="9">
    <location>
        <position position="169"/>
    </location>
    <ligand>
        <name>ATP</name>
        <dbReference type="ChEBI" id="CHEBI:30616"/>
    </ligand>
</feature>
<dbReference type="PROSITE" id="PS00108">
    <property type="entry name" value="PROTEIN_KINASE_ST"/>
    <property type="match status" value="1"/>
</dbReference>
<dbReference type="FunFam" id="3.30.200.20:FF:000341">
    <property type="entry name" value="MAP kinase kinase PBS2"/>
    <property type="match status" value="1"/>
</dbReference>
<keyword evidence="5" id="KW-0418">Kinase</keyword>
<dbReference type="InterPro" id="IPR008271">
    <property type="entry name" value="Ser/Thr_kinase_AS"/>
</dbReference>
<dbReference type="InterPro" id="IPR017441">
    <property type="entry name" value="Protein_kinase_ATP_BS"/>
</dbReference>
<dbReference type="PANTHER" id="PTHR48013">
    <property type="entry name" value="DUAL SPECIFICITY MITOGEN-ACTIVATED PROTEIN KINASE KINASE 5-RELATED"/>
    <property type="match status" value="1"/>
</dbReference>
<dbReference type="InterPro" id="IPR000719">
    <property type="entry name" value="Prot_kinase_dom"/>
</dbReference>
<evidence type="ECO:0000256" key="1">
    <source>
        <dbReference type="ARBA" id="ARBA00022527"/>
    </source>
</evidence>
<keyword evidence="4 9" id="KW-0547">Nucleotide-binding</keyword>
<feature type="compositionally biased region" description="Polar residues" evidence="11">
    <location>
        <begin position="57"/>
        <end position="67"/>
    </location>
</feature>
<keyword evidence="1 10" id="KW-0723">Serine/threonine-protein kinase</keyword>
<dbReference type="InParanoid" id="A0A168Q5K0"/>
<keyword evidence="14" id="KW-1185">Reference proteome</keyword>
<feature type="region of interest" description="Disordered" evidence="11">
    <location>
        <begin position="1"/>
        <end position="86"/>
    </location>
</feature>
<organism evidence="13">
    <name type="scientific">Absidia glauca</name>
    <name type="common">Pin mould</name>
    <dbReference type="NCBI Taxonomy" id="4829"/>
    <lineage>
        <taxon>Eukaryota</taxon>
        <taxon>Fungi</taxon>
        <taxon>Fungi incertae sedis</taxon>
        <taxon>Mucoromycota</taxon>
        <taxon>Mucoromycotina</taxon>
        <taxon>Mucoromycetes</taxon>
        <taxon>Mucorales</taxon>
        <taxon>Cunninghamellaceae</taxon>
        <taxon>Absidia</taxon>
    </lineage>
</organism>
<dbReference type="Gene3D" id="3.30.200.20">
    <property type="entry name" value="Phosphorylase Kinase, domain 1"/>
    <property type="match status" value="1"/>
</dbReference>
<feature type="compositionally biased region" description="Polar residues" evidence="11">
    <location>
        <begin position="22"/>
        <end position="36"/>
    </location>
</feature>
<dbReference type="InterPro" id="IPR011009">
    <property type="entry name" value="Kinase-like_dom_sf"/>
</dbReference>
<proteinExistence type="inferred from homology"/>
<evidence type="ECO:0000256" key="6">
    <source>
        <dbReference type="ARBA" id="ARBA00022840"/>
    </source>
</evidence>
<evidence type="ECO:0000256" key="9">
    <source>
        <dbReference type="PROSITE-ProRule" id="PRU10141"/>
    </source>
</evidence>
<dbReference type="Gene3D" id="1.10.510.10">
    <property type="entry name" value="Transferase(Phosphotransferase) domain 1"/>
    <property type="match status" value="1"/>
</dbReference>
<dbReference type="EC" id="2.7.12.2" evidence="8"/>
<dbReference type="Proteomes" id="UP000078561">
    <property type="component" value="Unassembled WGS sequence"/>
</dbReference>
<dbReference type="OrthoDB" id="10252354at2759"/>
<gene>
    <name evidence="13" type="primary">ABSGL_09430.1 scaffold 11253</name>
</gene>
<evidence type="ECO:0000256" key="2">
    <source>
        <dbReference type="ARBA" id="ARBA00022553"/>
    </source>
</evidence>
<protein>
    <recommendedName>
        <fullName evidence="8">mitogen-activated protein kinase kinase</fullName>
        <ecNumber evidence="8">2.7.12.2</ecNumber>
    </recommendedName>
</protein>
<evidence type="ECO:0000256" key="11">
    <source>
        <dbReference type="SAM" id="MobiDB-lite"/>
    </source>
</evidence>
<dbReference type="OMA" id="HILLEFC"/>
<sequence>MSFNADTAQSAPAQAEAAPAPISTSVSNPSPTTANPPVSPLARRSVLPPMSRPFQPPTGNSGPSSLRPNAPGQLPLPHRGPMMRKGPGLKLGLKEETPFSNFSKYVDPSGKLNFAGKAIIHADGVNFSNGSSFAIKMDDLLLQEELGKGQYGTVKKVSHQVTNVVMAMKEIRLELDETKLQQILMELDILHKSTSEDIVEFYGAFFIESCVYYCMEYMDCGSLDKLYGDGVPEDVLAKIAISMVKGLKFLKDELSIIHRDVKPTNVLVNRKGQVKLCDFGVSGQLNKSLAKTNIGCQSYMAVRSKERKSEEGMPERIKAADTYTVSSDVWSLGLSLVEVAGGKYPYTYDNMFAQLRAIVEEEPPTLPDHYSDEARDFISACLHKEPSKRPSYAELLQHPFIQKYIDVDVDMASWATEAVNSQQHRQ</sequence>
<dbReference type="FunCoup" id="A0A168Q5K0">
    <property type="interactions" value="375"/>
</dbReference>
<dbReference type="GO" id="GO:0004708">
    <property type="term" value="F:MAP kinase kinase activity"/>
    <property type="evidence" value="ECO:0007669"/>
    <property type="project" value="UniProtKB-EC"/>
</dbReference>
<dbReference type="GO" id="GO:0005524">
    <property type="term" value="F:ATP binding"/>
    <property type="evidence" value="ECO:0007669"/>
    <property type="project" value="UniProtKB-UniRule"/>
</dbReference>
<evidence type="ECO:0000259" key="12">
    <source>
        <dbReference type="PROSITE" id="PS50011"/>
    </source>
</evidence>
<evidence type="ECO:0000313" key="13">
    <source>
        <dbReference type="EMBL" id="SAM03588.1"/>
    </source>
</evidence>
<dbReference type="PROSITE" id="PS00107">
    <property type="entry name" value="PROTEIN_KINASE_ATP"/>
    <property type="match status" value="1"/>
</dbReference>
<dbReference type="SMART" id="SM00220">
    <property type="entry name" value="S_TKc"/>
    <property type="match status" value="1"/>
</dbReference>
<accession>A0A168Q5K0</accession>
<dbReference type="STRING" id="4829.A0A168Q5K0"/>
<evidence type="ECO:0000256" key="8">
    <source>
        <dbReference type="ARBA" id="ARBA00038999"/>
    </source>
</evidence>
<dbReference type="PROSITE" id="PS50011">
    <property type="entry name" value="PROTEIN_KINASE_DOM"/>
    <property type="match status" value="1"/>
</dbReference>
<keyword evidence="2" id="KW-0597">Phosphoprotein</keyword>
<dbReference type="AlphaFoldDB" id="A0A168Q5K0"/>
<evidence type="ECO:0000256" key="4">
    <source>
        <dbReference type="ARBA" id="ARBA00022741"/>
    </source>
</evidence>
<dbReference type="GO" id="GO:0005737">
    <property type="term" value="C:cytoplasm"/>
    <property type="evidence" value="ECO:0007669"/>
    <property type="project" value="UniProtKB-ARBA"/>
</dbReference>
<dbReference type="PANTHER" id="PTHR48013:SF25">
    <property type="entry name" value="MAP KINASE KINASE PBS2"/>
    <property type="match status" value="1"/>
</dbReference>
<feature type="compositionally biased region" description="Low complexity" evidence="11">
    <location>
        <begin position="8"/>
        <end position="21"/>
    </location>
</feature>
<dbReference type="EMBL" id="LT554210">
    <property type="protein sequence ID" value="SAM03588.1"/>
    <property type="molecule type" value="Genomic_DNA"/>
</dbReference>
<keyword evidence="6 9" id="KW-0067">ATP-binding</keyword>
<dbReference type="SUPFAM" id="SSF56112">
    <property type="entry name" value="Protein kinase-like (PK-like)"/>
    <property type="match status" value="1"/>
</dbReference>
<evidence type="ECO:0000256" key="7">
    <source>
        <dbReference type="ARBA" id="ARBA00038035"/>
    </source>
</evidence>
<dbReference type="GO" id="GO:0038066">
    <property type="term" value="P:p38MAPK cascade"/>
    <property type="evidence" value="ECO:0007669"/>
    <property type="project" value="UniProtKB-ARBA"/>
</dbReference>
<dbReference type="GO" id="GO:0071474">
    <property type="term" value="P:cellular hyperosmotic response"/>
    <property type="evidence" value="ECO:0007669"/>
    <property type="project" value="TreeGrafter"/>
</dbReference>
<comment type="similarity">
    <text evidence="7">Belongs to the protein kinase superfamily. STE Ser/Thr protein kinase family. MAP kinase kinase subfamily.</text>
</comment>
<reference evidence="13" key="1">
    <citation type="submission" date="2016-04" db="EMBL/GenBank/DDBJ databases">
        <authorList>
            <person name="Evans L.H."/>
            <person name="Alamgir A."/>
            <person name="Owens N."/>
            <person name="Weber N.D."/>
            <person name="Virtaneva K."/>
            <person name="Barbian K."/>
            <person name="Babar A."/>
            <person name="Rosenke K."/>
        </authorList>
    </citation>
    <scope>NUCLEOTIDE SEQUENCE [LARGE SCALE GENOMIC DNA]</scope>
    <source>
        <strain evidence="13">CBS 101.48</strain>
    </source>
</reference>
<dbReference type="GO" id="GO:0004674">
    <property type="term" value="F:protein serine/threonine kinase activity"/>
    <property type="evidence" value="ECO:0007669"/>
    <property type="project" value="UniProtKB-KW"/>
</dbReference>
<evidence type="ECO:0000256" key="5">
    <source>
        <dbReference type="ARBA" id="ARBA00022777"/>
    </source>
</evidence>